<dbReference type="InterPro" id="IPR039329">
    <property type="entry name" value="SIAE"/>
</dbReference>
<dbReference type="eggNOG" id="ENOG502QUKD">
    <property type="taxonomic scope" value="Eukaryota"/>
</dbReference>
<dbReference type="HOGENOM" id="CLU_073337_0_0_1"/>
<dbReference type="SUPFAM" id="SSF52266">
    <property type="entry name" value="SGNH hydrolase"/>
    <property type="match status" value="1"/>
</dbReference>
<protein>
    <recommendedName>
        <fullName evidence="3">Sialate O-acetylesterase domain-containing protein</fullName>
    </recommendedName>
</protein>
<dbReference type="Ensembl" id="ENSCSAVT00000016855.1">
    <property type="protein sequence ID" value="ENSCSAVP00000016674.1"/>
    <property type="gene ID" value="ENSCSAVG00000009800.1"/>
</dbReference>
<dbReference type="PANTHER" id="PTHR22901">
    <property type="entry name" value="SIALATE O-ACETYLESTERASE"/>
    <property type="match status" value="1"/>
</dbReference>
<proteinExistence type="predicted"/>
<reference evidence="1" key="2">
    <citation type="submission" date="2025-08" db="UniProtKB">
        <authorList>
            <consortium name="Ensembl"/>
        </authorList>
    </citation>
    <scope>IDENTIFICATION</scope>
</reference>
<dbReference type="GO" id="GO:0001681">
    <property type="term" value="F:sialate O-acetylesterase activity"/>
    <property type="evidence" value="ECO:0007669"/>
    <property type="project" value="InterPro"/>
</dbReference>
<name>H2ZGF8_CIOSA</name>
<keyword evidence="2" id="KW-1185">Reference proteome</keyword>
<dbReference type="Proteomes" id="UP000007875">
    <property type="component" value="Unassembled WGS sequence"/>
</dbReference>
<dbReference type="Gene3D" id="3.40.50.1110">
    <property type="entry name" value="SGNH hydrolase"/>
    <property type="match status" value="1"/>
</dbReference>
<evidence type="ECO:0000313" key="1">
    <source>
        <dbReference type="Ensembl" id="ENSCSAVP00000016674.1"/>
    </source>
</evidence>
<reference evidence="2" key="1">
    <citation type="submission" date="2003-08" db="EMBL/GenBank/DDBJ databases">
        <authorList>
            <person name="Birren B."/>
            <person name="Nusbaum C."/>
            <person name="Abebe A."/>
            <person name="Abouelleil A."/>
            <person name="Adekoya E."/>
            <person name="Ait-zahra M."/>
            <person name="Allen N."/>
            <person name="Allen T."/>
            <person name="An P."/>
            <person name="Anderson M."/>
            <person name="Anderson S."/>
            <person name="Arachchi H."/>
            <person name="Armbruster J."/>
            <person name="Bachantsang P."/>
            <person name="Baldwin J."/>
            <person name="Barry A."/>
            <person name="Bayul T."/>
            <person name="Blitshsteyn B."/>
            <person name="Bloom T."/>
            <person name="Blye J."/>
            <person name="Boguslavskiy L."/>
            <person name="Borowsky M."/>
            <person name="Boukhgalter B."/>
            <person name="Brunache A."/>
            <person name="Butler J."/>
            <person name="Calixte N."/>
            <person name="Calvo S."/>
            <person name="Camarata J."/>
            <person name="Campo K."/>
            <person name="Chang J."/>
            <person name="Cheshatsang Y."/>
            <person name="Citroen M."/>
            <person name="Collymore A."/>
            <person name="Considine T."/>
            <person name="Cook A."/>
            <person name="Cooke P."/>
            <person name="Corum B."/>
            <person name="Cuomo C."/>
            <person name="David R."/>
            <person name="Dawoe T."/>
            <person name="Degray S."/>
            <person name="Dodge S."/>
            <person name="Dooley K."/>
            <person name="Dorje P."/>
            <person name="Dorjee K."/>
            <person name="Dorris L."/>
            <person name="Duffey N."/>
            <person name="Dupes A."/>
            <person name="Elkins T."/>
            <person name="Engels R."/>
            <person name="Erickson J."/>
            <person name="Farina A."/>
            <person name="Faro S."/>
            <person name="Ferreira P."/>
            <person name="Fischer H."/>
            <person name="Fitzgerald M."/>
            <person name="Foley K."/>
            <person name="Gage D."/>
            <person name="Galagan J."/>
            <person name="Gearin G."/>
            <person name="Gnerre S."/>
            <person name="Gnirke A."/>
            <person name="Goyette A."/>
            <person name="Graham J."/>
            <person name="Grandbois E."/>
            <person name="Gyaltsen K."/>
            <person name="Hafez N."/>
            <person name="Hagopian D."/>
            <person name="Hagos B."/>
            <person name="Hall J."/>
            <person name="Hatcher B."/>
            <person name="Heller A."/>
            <person name="Higgins H."/>
            <person name="Honan T."/>
            <person name="Horn A."/>
            <person name="Houde N."/>
            <person name="Hughes L."/>
            <person name="Hulme W."/>
            <person name="Husby E."/>
            <person name="Iliev I."/>
            <person name="Jaffe D."/>
            <person name="Jones C."/>
            <person name="Kamal M."/>
            <person name="Kamat A."/>
            <person name="Kamvysselis M."/>
            <person name="Karlsson E."/>
            <person name="Kells C."/>
            <person name="Kieu A."/>
            <person name="Kisner P."/>
            <person name="Kodira C."/>
            <person name="Kulbokas E."/>
            <person name="Labutti K."/>
            <person name="Lama D."/>
            <person name="Landers T."/>
            <person name="Leger J."/>
            <person name="Levine S."/>
            <person name="Lewis D."/>
            <person name="Lewis T."/>
            <person name="Lindblad-toh K."/>
            <person name="Liu X."/>
            <person name="Lokyitsang T."/>
            <person name="Lokyitsang Y."/>
            <person name="Lucien O."/>
            <person name="Lui A."/>
            <person name="Ma L.J."/>
            <person name="Mabbitt R."/>
            <person name="Macdonald J."/>
            <person name="Maclean C."/>
            <person name="Major J."/>
            <person name="Manning J."/>
            <person name="Marabella R."/>
            <person name="Maru K."/>
            <person name="Matthews C."/>
            <person name="Mauceli E."/>
            <person name="Mccarthy M."/>
            <person name="Mcdonough S."/>
            <person name="Mcghee T."/>
            <person name="Meldrim J."/>
            <person name="Meneus L."/>
            <person name="Mesirov J."/>
            <person name="Mihalev A."/>
            <person name="Mihova T."/>
            <person name="Mikkelsen T."/>
            <person name="Mlenga V."/>
            <person name="Moru K."/>
            <person name="Mozes J."/>
            <person name="Mulrain L."/>
            <person name="Munson G."/>
            <person name="Naylor J."/>
            <person name="Newes C."/>
            <person name="Nguyen C."/>
            <person name="Nguyen N."/>
            <person name="Nguyen T."/>
            <person name="Nicol R."/>
            <person name="Nielsen C."/>
            <person name="Nizzari M."/>
            <person name="Norbu C."/>
            <person name="Norbu N."/>
            <person name="O'donnell P."/>
            <person name="Okoawo O."/>
            <person name="O'leary S."/>
            <person name="Omotosho B."/>
            <person name="O'neill K."/>
            <person name="Osman S."/>
            <person name="Parker S."/>
            <person name="Perrin D."/>
            <person name="Phunkhang P."/>
            <person name="Piqani B."/>
            <person name="Purcell S."/>
            <person name="Rachupka T."/>
            <person name="Ramasamy U."/>
            <person name="Rameau R."/>
            <person name="Ray V."/>
            <person name="Raymond C."/>
            <person name="Retta R."/>
            <person name="Richardson S."/>
            <person name="Rise C."/>
            <person name="Rodriguez J."/>
            <person name="Rogers J."/>
            <person name="Rogov P."/>
            <person name="Rutman M."/>
            <person name="Schupbach R."/>
            <person name="Seaman C."/>
            <person name="Settipalli S."/>
            <person name="Sharpe T."/>
            <person name="Sheridan J."/>
            <person name="Sherpa N."/>
            <person name="Shi J."/>
            <person name="Smirnov S."/>
            <person name="Smith C."/>
            <person name="Sougnez C."/>
            <person name="Spencer B."/>
            <person name="Stalker J."/>
            <person name="Stange-thomann N."/>
            <person name="Stavropoulos S."/>
            <person name="Stetson K."/>
            <person name="Stone C."/>
            <person name="Stone S."/>
            <person name="Stubbs M."/>
            <person name="Talamas J."/>
            <person name="Tchuinga P."/>
            <person name="Tenzing P."/>
            <person name="Tesfaye S."/>
            <person name="Theodore J."/>
            <person name="Thoulutsang Y."/>
            <person name="Topham K."/>
            <person name="Towey S."/>
            <person name="Tsamla T."/>
            <person name="Tsomo N."/>
            <person name="Vallee D."/>
            <person name="Vassiliev H."/>
            <person name="Venkataraman V."/>
            <person name="Vinson J."/>
            <person name="Vo A."/>
            <person name="Wade C."/>
            <person name="Wang S."/>
            <person name="Wangchuk T."/>
            <person name="Wangdi T."/>
            <person name="Whittaker C."/>
            <person name="Wilkinson J."/>
            <person name="Wu Y."/>
            <person name="Wyman D."/>
            <person name="Yadav S."/>
            <person name="Yang S."/>
            <person name="Yang X."/>
            <person name="Yeager S."/>
            <person name="Yee E."/>
            <person name="Young G."/>
            <person name="Zainoun J."/>
            <person name="Zembeck L."/>
            <person name="Zimmer A."/>
            <person name="Zody M."/>
            <person name="Lander E."/>
        </authorList>
    </citation>
    <scope>NUCLEOTIDE SEQUENCE [LARGE SCALE GENOMIC DNA]</scope>
</reference>
<sequence>MVLQRSPHRAVIWGYGIVGANITVVLNDTKYTTNVTRGPINYGVWKVKLDAQKAGGPFDVMAYHDIFGFTSKIKLKNVLFGDVWVCSGQSNMQLTLSMAFNMSDELRIASSYNQVRLFTVGDLEFKLPLYDLMSIVQPWSIPSADTLAGPPWTYFSAVCWMYGRRLHDVLGVPVGLISSAFAGSTIEAWISSDALQKCCPNIPNW</sequence>
<evidence type="ECO:0008006" key="3">
    <source>
        <dbReference type="Google" id="ProtNLM"/>
    </source>
</evidence>
<dbReference type="PANTHER" id="PTHR22901:SF0">
    <property type="entry name" value="SIALATE O-ACETYLESTERASE"/>
    <property type="match status" value="1"/>
</dbReference>
<accession>H2ZGF8</accession>
<dbReference type="InParanoid" id="H2ZGF8"/>
<evidence type="ECO:0000313" key="2">
    <source>
        <dbReference type="Proteomes" id="UP000007875"/>
    </source>
</evidence>
<dbReference type="GeneTree" id="ENSGT00390000010608"/>
<dbReference type="OMA" id="GHEINDS"/>
<dbReference type="InterPro" id="IPR036514">
    <property type="entry name" value="SGNH_hydro_sf"/>
</dbReference>
<reference evidence="1" key="3">
    <citation type="submission" date="2025-09" db="UniProtKB">
        <authorList>
            <consortium name="Ensembl"/>
        </authorList>
    </citation>
    <scope>IDENTIFICATION</scope>
</reference>
<dbReference type="GO" id="GO:0005975">
    <property type="term" value="P:carbohydrate metabolic process"/>
    <property type="evidence" value="ECO:0007669"/>
    <property type="project" value="TreeGrafter"/>
</dbReference>
<dbReference type="AlphaFoldDB" id="H2ZGF8"/>
<organism evidence="1 2">
    <name type="scientific">Ciona savignyi</name>
    <name type="common">Pacific transparent sea squirt</name>
    <dbReference type="NCBI Taxonomy" id="51511"/>
    <lineage>
        <taxon>Eukaryota</taxon>
        <taxon>Metazoa</taxon>
        <taxon>Chordata</taxon>
        <taxon>Tunicata</taxon>
        <taxon>Ascidiacea</taxon>
        <taxon>Phlebobranchia</taxon>
        <taxon>Cionidae</taxon>
        <taxon>Ciona</taxon>
    </lineage>
</organism>